<dbReference type="Pfam" id="PF13966">
    <property type="entry name" value="zf-RVT"/>
    <property type="match status" value="1"/>
</dbReference>
<comment type="caution">
    <text evidence="2">The sequence shown here is derived from an EMBL/GenBank/DDBJ whole genome shotgun (WGS) entry which is preliminary data.</text>
</comment>
<evidence type="ECO:0000259" key="1">
    <source>
        <dbReference type="Pfam" id="PF13966"/>
    </source>
</evidence>
<accession>A0AAE0AQB8</accession>
<name>A0AAE0AQB8_9ROSI</name>
<evidence type="ECO:0000313" key="3">
    <source>
        <dbReference type="Proteomes" id="UP001281410"/>
    </source>
</evidence>
<dbReference type="Proteomes" id="UP001281410">
    <property type="component" value="Unassembled WGS sequence"/>
</dbReference>
<feature type="domain" description="Reverse transcriptase zinc-binding" evidence="1">
    <location>
        <begin position="148"/>
        <end position="231"/>
    </location>
</feature>
<protein>
    <recommendedName>
        <fullName evidence="1">Reverse transcriptase zinc-binding domain-containing protein</fullName>
    </recommendedName>
</protein>
<sequence>MVPSCIFLQIGLLVFSSFLVSPAPMLPMVLVILDIISLLGMFPPFVTICPISTSFLRHAQGRNHYFRTYPGARATTGLDSRYEGAVSHAASEVSWRVRVSDFNHKGWWVLDDIFRAHFTDLCFQIDRIAISPVADSLVLAHSRDRQVSCKLAYSRMIRGSPRVPWWMDVWCCFIPPSSSTLTWHLLLNRLPIEDRLCKAGFHLVSQCSVCGVSGESSDHLFLRCSLVATLWEMSMSVGECSKNARGAQKGRKGWQIARMSHLPWRSRASTEKRPFCHHGGHVHPWAAKVACPQSLIVVFPMPHHFPLL</sequence>
<dbReference type="AlphaFoldDB" id="A0AAE0AQB8"/>
<dbReference type="EMBL" id="JANJYJ010000003">
    <property type="protein sequence ID" value="KAK3221684.1"/>
    <property type="molecule type" value="Genomic_DNA"/>
</dbReference>
<reference evidence="2" key="1">
    <citation type="journal article" date="2023" name="Plant J.">
        <title>Genome sequences and population genomics provide insights into the demographic history, inbreeding, and mutation load of two 'living fossil' tree species of Dipteronia.</title>
        <authorList>
            <person name="Feng Y."/>
            <person name="Comes H.P."/>
            <person name="Chen J."/>
            <person name="Zhu S."/>
            <person name="Lu R."/>
            <person name="Zhang X."/>
            <person name="Li P."/>
            <person name="Qiu J."/>
            <person name="Olsen K.M."/>
            <person name="Qiu Y."/>
        </authorList>
    </citation>
    <scope>NUCLEOTIDE SEQUENCE</scope>
    <source>
        <strain evidence="2">NBL</strain>
    </source>
</reference>
<gene>
    <name evidence="2" type="ORF">Dsin_008709</name>
</gene>
<dbReference type="InterPro" id="IPR026960">
    <property type="entry name" value="RVT-Znf"/>
</dbReference>
<organism evidence="2 3">
    <name type="scientific">Dipteronia sinensis</name>
    <dbReference type="NCBI Taxonomy" id="43782"/>
    <lineage>
        <taxon>Eukaryota</taxon>
        <taxon>Viridiplantae</taxon>
        <taxon>Streptophyta</taxon>
        <taxon>Embryophyta</taxon>
        <taxon>Tracheophyta</taxon>
        <taxon>Spermatophyta</taxon>
        <taxon>Magnoliopsida</taxon>
        <taxon>eudicotyledons</taxon>
        <taxon>Gunneridae</taxon>
        <taxon>Pentapetalae</taxon>
        <taxon>rosids</taxon>
        <taxon>malvids</taxon>
        <taxon>Sapindales</taxon>
        <taxon>Sapindaceae</taxon>
        <taxon>Hippocastanoideae</taxon>
        <taxon>Acereae</taxon>
        <taxon>Dipteronia</taxon>
    </lineage>
</organism>
<proteinExistence type="predicted"/>
<evidence type="ECO:0000313" key="2">
    <source>
        <dbReference type="EMBL" id="KAK3221684.1"/>
    </source>
</evidence>
<keyword evidence="3" id="KW-1185">Reference proteome</keyword>